<organism evidence="1 2">
    <name type="scientific">Pantoea brenneri</name>
    <dbReference type="NCBI Taxonomy" id="472694"/>
    <lineage>
        <taxon>Bacteria</taxon>
        <taxon>Pseudomonadati</taxon>
        <taxon>Pseudomonadota</taxon>
        <taxon>Gammaproteobacteria</taxon>
        <taxon>Enterobacterales</taxon>
        <taxon>Erwiniaceae</taxon>
        <taxon>Pantoea</taxon>
    </lineage>
</organism>
<gene>
    <name evidence="1" type="ORF">HU668_18445</name>
</gene>
<dbReference type="RefSeq" id="WP_069729469.1">
    <property type="nucleotide sequence ID" value="NZ_JABWPE010000025.1"/>
</dbReference>
<reference evidence="1 2" key="1">
    <citation type="submission" date="2020-05" db="EMBL/GenBank/DDBJ databases">
        <title>Whole Genome Sequences of Enterobacteriales Associated with the International Space Station.</title>
        <authorList>
            <person name="Bharadwaj A."/>
            <person name="Daudu R."/>
            <person name="Singh N."/>
            <person name="Wood J."/>
            <person name="Debieu M."/>
            <person name="Mason C."/>
            <person name="Wang C."/>
            <person name="Venkateswaran K."/>
        </authorList>
    </citation>
    <scope>NUCLEOTIDE SEQUENCE [LARGE SCALE GENOMIC DNA]</scope>
    <source>
        <strain evidence="1 2">IF5SW-B1</strain>
    </source>
</reference>
<name>A0A7Y6NH39_9GAMM</name>
<protein>
    <submittedName>
        <fullName evidence="1">Uncharacterized protein</fullName>
    </submittedName>
</protein>
<evidence type="ECO:0000313" key="2">
    <source>
        <dbReference type="Proteomes" id="UP000566985"/>
    </source>
</evidence>
<dbReference type="GeneID" id="57347035"/>
<comment type="caution">
    <text evidence="1">The sequence shown here is derived from an EMBL/GenBank/DDBJ whole genome shotgun (WGS) entry which is preliminary data.</text>
</comment>
<accession>A0A7Y6NH39</accession>
<evidence type="ECO:0000313" key="1">
    <source>
        <dbReference type="EMBL" id="NUY98440.1"/>
    </source>
</evidence>
<dbReference type="AlphaFoldDB" id="A0A7Y6NH39"/>
<sequence length="81" mass="8884">MKLHDVLSTIQVFQPGDTGDGEQRDLCSSMPGNVCALNIGQHREPGTNIHLHFCSICPLNLTAHLAHDLHRAMTDINSSDH</sequence>
<proteinExistence type="predicted"/>
<dbReference type="EMBL" id="JABWPM010000025">
    <property type="protein sequence ID" value="NUY98440.1"/>
    <property type="molecule type" value="Genomic_DNA"/>
</dbReference>
<dbReference type="Proteomes" id="UP000566985">
    <property type="component" value="Unassembled WGS sequence"/>
</dbReference>